<evidence type="ECO:0000313" key="1">
    <source>
        <dbReference type="EMBL" id="MCJ2379726.1"/>
    </source>
</evidence>
<dbReference type="Proteomes" id="UP001165444">
    <property type="component" value="Unassembled WGS sequence"/>
</dbReference>
<reference evidence="1 2" key="1">
    <citation type="submission" date="2022-03" db="EMBL/GenBank/DDBJ databases">
        <title>Parabacteroides sp. nov. isolated from swine feces.</title>
        <authorList>
            <person name="Bak J.E."/>
        </authorList>
    </citation>
    <scope>NUCLEOTIDE SEQUENCE [LARGE SCALE GENOMIC DNA]</scope>
    <source>
        <strain evidence="1 2">AGMB00274</strain>
    </source>
</reference>
<proteinExistence type="predicted"/>
<sequence length="416" mass="46691">MWMKNTLVICACILGLVTGCSQTKDRQIITITNHLDLPRTEELVEIPLKELHRSMLAEDKTWVVLDSEGNQVPYQITYDSLLIFPVRIAEKGTAEYTVAKGIPAPSDTICCGRCYPERLDDIAWENDKAAYRVYGPALQRSGERGFGYDILTKSVSYPVLEGRYRKELDPLARKQMKELRESGKHHEADSIGRAISYHIDHGNGMDCYSVGPTLGGGTSALLVDSSLVYPYCYREYQILDNGPLRFTVRLEFNPLTVASDSNVIETRVISLDKGSYLNKTILSYQHLSEPCQLATGIVVHPQNPDGAWIGKDRAIIAYADSTDRVNAGNGVIHVGALLTKSPLWKGVRWFNEQEKQFSPGALGHVMMISDYKPGKPLVYYWGSSWSKSGFSTQEEWVNYLEDYDKFLSSPLEISIK</sequence>
<dbReference type="PROSITE" id="PS51257">
    <property type="entry name" value="PROKAR_LIPOPROTEIN"/>
    <property type="match status" value="1"/>
</dbReference>
<organism evidence="1 2">
    <name type="scientific">Parabacteroides faecalis</name>
    <dbReference type="NCBI Taxonomy" id="2924040"/>
    <lineage>
        <taxon>Bacteria</taxon>
        <taxon>Pseudomonadati</taxon>
        <taxon>Bacteroidota</taxon>
        <taxon>Bacteroidia</taxon>
        <taxon>Bacteroidales</taxon>
        <taxon>Tannerellaceae</taxon>
        <taxon>Parabacteroides</taxon>
    </lineage>
</organism>
<dbReference type="RefSeq" id="WP_243323479.1">
    <property type="nucleotide sequence ID" value="NZ_JAKZMM010000007.1"/>
</dbReference>
<dbReference type="EMBL" id="JAKZMM010000007">
    <property type="protein sequence ID" value="MCJ2379726.1"/>
    <property type="molecule type" value="Genomic_DNA"/>
</dbReference>
<dbReference type="Pfam" id="PF16153">
    <property type="entry name" value="DUF4861"/>
    <property type="match status" value="1"/>
</dbReference>
<dbReference type="InterPro" id="IPR032342">
    <property type="entry name" value="DUF4861"/>
</dbReference>
<name>A0ABT0BZ95_9BACT</name>
<gene>
    <name evidence="1" type="ORF">MUN53_03745</name>
</gene>
<keyword evidence="2" id="KW-1185">Reference proteome</keyword>
<dbReference type="InterPro" id="IPR011013">
    <property type="entry name" value="Gal_mutarotase_sf_dom"/>
</dbReference>
<comment type="caution">
    <text evidence="1">The sequence shown here is derived from an EMBL/GenBank/DDBJ whole genome shotgun (WGS) entry which is preliminary data.</text>
</comment>
<protein>
    <submittedName>
        <fullName evidence="1">DUF4861 domain-containing protein</fullName>
    </submittedName>
</protein>
<dbReference type="SUPFAM" id="SSF74650">
    <property type="entry name" value="Galactose mutarotase-like"/>
    <property type="match status" value="1"/>
</dbReference>
<accession>A0ABT0BZ95</accession>
<evidence type="ECO:0000313" key="2">
    <source>
        <dbReference type="Proteomes" id="UP001165444"/>
    </source>
</evidence>